<protein>
    <recommendedName>
        <fullName evidence="3">Inner centromere protein ARK-binding domain-containing protein</fullName>
    </recommendedName>
</protein>
<evidence type="ECO:0000256" key="1">
    <source>
        <dbReference type="SAM" id="MobiDB-lite"/>
    </source>
</evidence>
<dbReference type="EMBL" id="OIVN01003491">
    <property type="protein sequence ID" value="SPD11637.1"/>
    <property type="molecule type" value="Genomic_DNA"/>
</dbReference>
<feature type="compositionally biased region" description="Polar residues" evidence="1">
    <location>
        <begin position="427"/>
        <end position="445"/>
    </location>
</feature>
<feature type="compositionally biased region" description="Basic and acidic residues" evidence="1">
    <location>
        <begin position="726"/>
        <end position="749"/>
    </location>
</feature>
<feature type="compositionally biased region" description="Acidic residues" evidence="1">
    <location>
        <begin position="1667"/>
        <end position="1684"/>
    </location>
</feature>
<feature type="region of interest" description="Disordered" evidence="1">
    <location>
        <begin position="273"/>
        <end position="324"/>
    </location>
</feature>
<accession>A0A2N9HB94</accession>
<dbReference type="PANTHER" id="PTHR13738:SF1">
    <property type="entry name" value="TROPONIN I"/>
    <property type="match status" value="1"/>
</dbReference>
<evidence type="ECO:0000313" key="2">
    <source>
        <dbReference type="EMBL" id="SPD11637.1"/>
    </source>
</evidence>
<dbReference type="PANTHER" id="PTHR13738">
    <property type="entry name" value="TROPONIN I"/>
    <property type="match status" value="1"/>
</dbReference>
<feature type="region of interest" description="Disordered" evidence="1">
    <location>
        <begin position="427"/>
        <end position="451"/>
    </location>
</feature>
<feature type="region of interest" description="Disordered" evidence="1">
    <location>
        <begin position="1405"/>
        <end position="1438"/>
    </location>
</feature>
<dbReference type="InterPro" id="IPR050875">
    <property type="entry name" value="Troponin_I"/>
</dbReference>
<gene>
    <name evidence="2" type="ORF">FSB_LOCUS39519</name>
</gene>
<feature type="region of interest" description="Disordered" evidence="1">
    <location>
        <begin position="714"/>
        <end position="765"/>
    </location>
</feature>
<sequence length="1696" mass="187143">MSSIEKLFVQIFERKRSIIEQAKRQTIDLDKHLASKLIIDGYTPPSWLVPPPLHAHSSDPNQFNKEEFISRVSRPQPVIPYSSSRCSLYNKPVVTGDNWETQNGFLKEVCASDNGLDVGDGRLFLPECHAGCASSGGPELDPSGSGIASLQCGPVDELDHSAISPQDPGEKGISDTYHDPALSLARVSRSKSRQRALEVRNSAKAVESCPRDENIVSTFAGGISGSAIASLQSDPVDELVFVNPVDTNNVSCVVEEVKIGDCRSKEDGSNIFTGRLTRSRSSSQQVSSFNEGKSSYNAREPSELAKPSRITDGSCGGRKAKIGDNWSEDMRSNVYHGRLTRSRSSSQQPNCVNKLMKLDSSYDKVGGVSHSKQHSNYVDDSKELVKSSAIIDDSCGVKEEVVDCDSKEQGSNAYFGRILKYRSSSPPFNNVNSTQAQSIGKSTQPPQSPRCVGGDAALQSEEGPQMYDVISLPSQQDQELCRKGDAREHSSKANSEVEYVSRNSESLATNKVNAAYYSDKENVADEYAGNNLRGETTSTIEGISKPVNSSNALGCRVTRSRSNAFNKPPLAQSLKRSEGIDLKEVSGTQIKVLPCISTSDTVGLERCASTAAEFEIVSDELVAACSGCPGSNLDVASLRVGLEVLASRPPSDCDVFMKPKQLNFDYVEESSLNRVSSPASEKELQGRSPERSPLTLSDPADIVASVSYQANCNSSPEKSLLEEQEDLSKESELQRFSSEVHVEKTDEASRSSNGNTVSPVKDSPEVPKDAVMHTLLETDRISKEKSSLIDHLSISQFAREDLLELPKQVGYILSNDRADTRMDVSIEKVVVEHDGGQTTKLVSEDSKLDSDLCSDLKQSTDAGFAIVSGSGPFKNPDVTLRDSIVELPCAVWVEETRDPKSMEEQILKNSMPSGSFSLGLEDSWPQHKRRKIEGQLTEVLSASPSLREEGRKLINRDSVSENLNGVEDKLKAVLESQHFSLSHEEGVAQSDVSKSPVEEMHQNEEGCMIEGSEASLRLQVEEVEHSLEGTGGNKPFTFMDDGLRLSYISSLIDQAASDSQGCLAEEAGVADPNTSIFDARMRCFVDENQVPFHLEDKLRLGITEHFASSERMMQEKRSNLEGNEKFSYCSVGTPHSQSLDWTGADEIMPVFEGFVMQSNEKQPCIAEEGIGFDKYDLPNTAIEHDSSLEQPCRVAFMNTPFSCSSTSHKLHRIPSLYQSVPNGLLEGLNGTGKELHNSCLSGDFHGRSYSDCLPNSSGQSAWDIRNPYSSPVGKLWDRITSNNGSLEKQVSLNPELPCIDEENEIADEVAETFPEGICSEVTTSSVKRVPLADITENPNQPASVSEVEIYADRCSLDSVNTEFSFNGTHTRVKQKHGNQNSTKRRYARKAKENQSVSIGANGVKRATESFHNRLSKTKLSEKPSMRKGGPSVSERESKTNNIVSNITSFIPLVQQKQAAAVVTGKRDIKVKALEAAEAAKRLAEKKDNERKMKKEALKVKRARLEQENLRQLELQKRRKAVEQKKKEADMAAKKRQREEEERTEKERKRKRVEVSHRQQREHEEKLQAEKELKYRATETRTHESKESKVEADKHKNLEKDREDNLGKVSETEPTRIPTSDTRQASILHAGNDAKVTSNLDKEVENDNSVANTNQEQSYDISPYKVSDDEDEDDEDEDDDDDDDDVPNKKLIPSWAS</sequence>
<feature type="region of interest" description="Disordered" evidence="1">
    <location>
        <begin position="675"/>
        <end position="697"/>
    </location>
</feature>
<organism evidence="2">
    <name type="scientific">Fagus sylvatica</name>
    <name type="common">Beechnut</name>
    <dbReference type="NCBI Taxonomy" id="28930"/>
    <lineage>
        <taxon>Eukaryota</taxon>
        <taxon>Viridiplantae</taxon>
        <taxon>Streptophyta</taxon>
        <taxon>Embryophyta</taxon>
        <taxon>Tracheophyta</taxon>
        <taxon>Spermatophyta</taxon>
        <taxon>Magnoliopsida</taxon>
        <taxon>eudicotyledons</taxon>
        <taxon>Gunneridae</taxon>
        <taxon>Pentapetalae</taxon>
        <taxon>rosids</taxon>
        <taxon>fabids</taxon>
        <taxon>Fagales</taxon>
        <taxon>Fagaceae</taxon>
        <taxon>Fagus</taxon>
    </lineage>
</organism>
<feature type="compositionally biased region" description="Basic and acidic residues" evidence="1">
    <location>
        <begin position="680"/>
        <end position="690"/>
    </location>
</feature>
<proteinExistence type="predicted"/>
<evidence type="ECO:0008006" key="3">
    <source>
        <dbReference type="Google" id="ProtNLM"/>
    </source>
</evidence>
<feature type="compositionally biased region" description="Basic and acidic residues" evidence="1">
    <location>
        <begin position="1517"/>
        <end position="1613"/>
    </location>
</feature>
<feature type="compositionally biased region" description="Low complexity" evidence="1">
    <location>
        <begin position="279"/>
        <end position="288"/>
    </location>
</feature>
<feature type="compositionally biased region" description="Polar residues" evidence="1">
    <location>
        <begin position="1646"/>
        <end position="1659"/>
    </location>
</feature>
<name>A0A2N9HB94_FAGSY</name>
<reference evidence="2" key="1">
    <citation type="submission" date="2018-02" db="EMBL/GenBank/DDBJ databases">
        <authorList>
            <person name="Cohen D.B."/>
            <person name="Kent A.D."/>
        </authorList>
    </citation>
    <scope>NUCLEOTIDE SEQUENCE</scope>
</reference>
<feature type="region of interest" description="Disordered" evidence="1">
    <location>
        <begin position="1517"/>
        <end position="1696"/>
    </location>
</feature>